<feature type="transmembrane region" description="Helical" evidence="1">
    <location>
        <begin position="7"/>
        <end position="29"/>
    </location>
</feature>
<feature type="transmembrane region" description="Helical" evidence="1">
    <location>
        <begin position="49"/>
        <end position="71"/>
    </location>
</feature>
<name>A0A0F9QE31_9ZZZZ</name>
<keyword evidence="1" id="KW-0472">Membrane</keyword>
<protein>
    <submittedName>
        <fullName evidence="2">Uncharacterized protein</fullName>
    </submittedName>
</protein>
<reference evidence="2" key="1">
    <citation type="journal article" date="2015" name="Nature">
        <title>Complex archaea that bridge the gap between prokaryotes and eukaryotes.</title>
        <authorList>
            <person name="Spang A."/>
            <person name="Saw J.H."/>
            <person name="Jorgensen S.L."/>
            <person name="Zaremba-Niedzwiedzka K."/>
            <person name="Martijn J."/>
            <person name="Lind A.E."/>
            <person name="van Eijk R."/>
            <person name="Schleper C."/>
            <person name="Guy L."/>
            <person name="Ettema T.J."/>
        </authorList>
    </citation>
    <scope>NUCLEOTIDE SEQUENCE</scope>
</reference>
<keyword evidence="1" id="KW-0812">Transmembrane</keyword>
<comment type="caution">
    <text evidence="2">The sequence shown here is derived from an EMBL/GenBank/DDBJ whole genome shotgun (WGS) entry which is preliminary data.</text>
</comment>
<proteinExistence type="predicted"/>
<evidence type="ECO:0000256" key="1">
    <source>
        <dbReference type="SAM" id="Phobius"/>
    </source>
</evidence>
<dbReference type="AlphaFoldDB" id="A0A0F9QE31"/>
<organism evidence="2">
    <name type="scientific">marine sediment metagenome</name>
    <dbReference type="NCBI Taxonomy" id="412755"/>
    <lineage>
        <taxon>unclassified sequences</taxon>
        <taxon>metagenomes</taxon>
        <taxon>ecological metagenomes</taxon>
    </lineage>
</organism>
<accession>A0A0F9QE31</accession>
<evidence type="ECO:0000313" key="2">
    <source>
        <dbReference type="EMBL" id="KKN42285.1"/>
    </source>
</evidence>
<gene>
    <name evidence="2" type="ORF">LCGC14_0714850</name>
</gene>
<dbReference type="EMBL" id="LAZR01001591">
    <property type="protein sequence ID" value="KKN42285.1"/>
    <property type="molecule type" value="Genomic_DNA"/>
</dbReference>
<sequence>MLRRTRIFIGLKILEVFLFVLANFILYWVGTIVNRFIAFPEEKGIFITWLNGLLGIIAVLFIFLIGFGIFIGPIKSLIKKNWEWAEKIERKRK</sequence>
<keyword evidence="1" id="KW-1133">Transmembrane helix</keyword>